<accession>A0AAU9EGS2</accession>
<dbReference type="RefSeq" id="WP_338602053.1">
    <property type="nucleotide sequence ID" value="NZ_AP028679.1"/>
</dbReference>
<feature type="domain" description="Phosphodiester glycosidase" evidence="2">
    <location>
        <begin position="94"/>
        <end position="245"/>
    </location>
</feature>
<dbReference type="Proteomes" id="UP001366166">
    <property type="component" value="Chromosome"/>
</dbReference>
<dbReference type="PANTHER" id="PTHR40446:SF2">
    <property type="entry name" value="N-ACETYLGLUCOSAMINE-1-PHOSPHODIESTER ALPHA-N-ACETYLGLUCOSAMINIDASE"/>
    <property type="match status" value="1"/>
</dbReference>
<feature type="signal peptide" evidence="1">
    <location>
        <begin position="1"/>
        <end position="26"/>
    </location>
</feature>
<keyword evidence="1" id="KW-0732">Signal</keyword>
<feature type="chain" id="PRO_5043504870" description="Phosphodiester glycosidase domain-containing protein" evidence="1">
    <location>
        <begin position="27"/>
        <end position="276"/>
    </location>
</feature>
<evidence type="ECO:0000313" key="3">
    <source>
        <dbReference type="EMBL" id="BEQ16351.1"/>
    </source>
</evidence>
<evidence type="ECO:0000259" key="2">
    <source>
        <dbReference type="Pfam" id="PF09992"/>
    </source>
</evidence>
<dbReference type="AlphaFoldDB" id="A0AAU9EGS2"/>
<sequence>MHHRKLIILAALALFLPACLALPARAQETAAPLKWQTLSTGMEFVLWDNLTPSRSGSSQVALLRIDPRRYDFKVLAAPEGQEGETAGRWREASGALAVFNAGLYTPEGRHLGYLLQDGKELSPLVPQQDGLFLAGPRETELPPARIIDLRYTPFDPKLNPYRQAAQSLMLLDRFGMIRVRRSPRVANRTALALDDQGRILVVVTEGGHTLWELAQALKNSGLALREVMTMDGGAESQLAVAVGDFTYEHYGRLSPAPDLPWARQALPAVLAVFKKN</sequence>
<gene>
    <name evidence="3" type="ORF">FAK_34170</name>
</gene>
<dbReference type="KEGG" id="dmp:FAK_34170"/>
<keyword evidence="4" id="KW-1185">Reference proteome</keyword>
<dbReference type="InterPro" id="IPR018711">
    <property type="entry name" value="NAGPA"/>
</dbReference>
<evidence type="ECO:0000256" key="1">
    <source>
        <dbReference type="SAM" id="SignalP"/>
    </source>
</evidence>
<evidence type="ECO:0000313" key="4">
    <source>
        <dbReference type="Proteomes" id="UP001366166"/>
    </source>
</evidence>
<proteinExistence type="predicted"/>
<reference evidence="4" key="1">
    <citation type="journal article" date="2023" name="Arch. Microbiol.">
        <title>Desulfoferula mesophilus gen. nov. sp. nov., a mesophilic sulfate-reducing bacterium isolated from a brackish lake sediment.</title>
        <authorList>
            <person name="Watanabe T."/>
            <person name="Yabe T."/>
            <person name="Tsuji J.M."/>
            <person name="Fukui M."/>
        </authorList>
    </citation>
    <scope>NUCLEOTIDE SEQUENCE [LARGE SCALE GENOMIC DNA]</scope>
    <source>
        <strain evidence="4">12FAK</strain>
    </source>
</reference>
<dbReference type="Pfam" id="PF09992">
    <property type="entry name" value="NAGPA"/>
    <property type="match status" value="1"/>
</dbReference>
<organism evidence="3 4">
    <name type="scientific">Desulfoferula mesophila</name>
    <dbReference type="NCBI Taxonomy" id="3058419"/>
    <lineage>
        <taxon>Bacteria</taxon>
        <taxon>Pseudomonadati</taxon>
        <taxon>Thermodesulfobacteriota</taxon>
        <taxon>Desulfarculia</taxon>
        <taxon>Desulfarculales</taxon>
        <taxon>Desulfarculaceae</taxon>
        <taxon>Desulfoferula</taxon>
    </lineage>
</organism>
<name>A0AAU9EGS2_9BACT</name>
<protein>
    <recommendedName>
        <fullName evidence="2">Phosphodiester glycosidase domain-containing protein</fullName>
    </recommendedName>
</protein>
<dbReference type="PANTHER" id="PTHR40446">
    <property type="entry name" value="N-ACETYLGLUCOSAMINE-1-PHOSPHODIESTER ALPHA-N-ACETYLGLUCOSAMINIDASE"/>
    <property type="match status" value="1"/>
</dbReference>
<dbReference type="EMBL" id="AP028679">
    <property type="protein sequence ID" value="BEQ16351.1"/>
    <property type="molecule type" value="Genomic_DNA"/>
</dbReference>